<evidence type="ECO:0000313" key="1">
    <source>
        <dbReference type="EMBL" id="MYL35103.1"/>
    </source>
</evidence>
<dbReference type="Gene3D" id="1.10.287.130">
    <property type="match status" value="1"/>
</dbReference>
<name>A0A6I5A2Q2_9BACI</name>
<dbReference type="RefSeq" id="WP_160847289.1">
    <property type="nucleotide sequence ID" value="NZ_WMEQ01000014.1"/>
</dbReference>
<reference evidence="1 2" key="1">
    <citation type="submission" date="2019-11" db="EMBL/GenBank/DDBJ databases">
        <title>Genome sequences of 17 halophilic strains isolated from different environments.</title>
        <authorList>
            <person name="Furrow R.E."/>
        </authorList>
    </citation>
    <scope>NUCLEOTIDE SEQUENCE [LARGE SCALE GENOMIC DNA]</scope>
    <source>
        <strain evidence="1 2">22514_16_FS</strain>
    </source>
</reference>
<comment type="caution">
    <text evidence="1">The sequence shown here is derived from an EMBL/GenBank/DDBJ whole genome shotgun (WGS) entry which is preliminary data.</text>
</comment>
<sequence length="111" mass="12709">MFKQSTTSVSVDVDSRVCAKALKDDVIQDEQERKEYLSIIEHESKRLSSLSQNLLKLATLDTDHPPFHPIASLEPQWSAKEQGIHLNIEDTTFKAEQDQLEQVWMLDLSTL</sequence>
<dbReference type="AlphaFoldDB" id="A0A6I5A2Q2"/>
<protein>
    <submittedName>
        <fullName evidence="1">Uncharacterized protein</fullName>
    </submittedName>
</protein>
<gene>
    <name evidence="1" type="ORF">GLW05_16100</name>
</gene>
<dbReference type="EMBL" id="WMEQ01000014">
    <property type="protein sequence ID" value="MYL35103.1"/>
    <property type="molecule type" value="Genomic_DNA"/>
</dbReference>
<evidence type="ECO:0000313" key="2">
    <source>
        <dbReference type="Proteomes" id="UP000468638"/>
    </source>
</evidence>
<proteinExistence type="predicted"/>
<accession>A0A6I5A2Q2</accession>
<dbReference type="OrthoDB" id="9780718at2"/>
<organism evidence="1 2">
    <name type="scientific">Pontibacillus yanchengensis</name>
    <dbReference type="NCBI Taxonomy" id="462910"/>
    <lineage>
        <taxon>Bacteria</taxon>
        <taxon>Bacillati</taxon>
        <taxon>Bacillota</taxon>
        <taxon>Bacilli</taxon>
        <taxon>Bacillales</taxon>
        <taxon>Bacillaceae</taxon>
        <taxon>Pontibacillus</taxon>
    </lineage>
</organism>
<dbReference type="Proteomes" id="UP000468638">
    <property type="component" value="Unassembled WGS sequence"/>
</dbReference>